<evidence type="ECO:0000256" key="4">
    <source>
        <dbReference type="ARBA" id="ARBA00022691"/>
    </source>
</evidence>
<dbReference type="InterPro" id="IPR050953">
    <property type="entry name" value="N4_N6_ade-DNA_methylase"/>
</dbReference>
<evidence type="ECO:0000256" key="1">
    <source>
        <dbReference type="ARBA" id="ARBA00011900"/>
    </source>
</evidence>
<keyword evidence="3 7" id="KW-0808">Transferase</keyword>
<dbReference type="HOGENOM" id="CLU_002881_0_0_5"/>
<organism evidence="7 8">
    <name type="scientific">Rhizobium gallicum bv. gallicum R602sp</name>
    <dbReference type="NCBI Taxonomy" id="1041138"/>
    <lineage>
        <taxon>Bacteria</taxon>
        <taxon>Pseudomonadati</taxon>
        <taxon>Pseudomonadota</taxon>
        <taxon>Alphaproteobacteria</taxon>
        <taxon>Hyphomicrobiales</taxon>
        <taxon>Rhizobiaceae</taxon>
        <taxon>Rhizobium/Agrobacterium group</taxon>
        <taxon>Rhizobium</taxon>
    </lineage>
</organism>
<evidence type="ECO:0000259" key="6">
    <source>
        <dbReference type="Pfam" id="PF07669"/>
    </source>
</evidence>
<dbReference type="REBASE" id="101151">
    <property type="entry name" value="Rga602ORF132P"/>
</dbReference>
<dbReference type="SUPFAM" id="SSF53335">
    <property type="entry name" value="S-adenosyl-L-methionine-dependent methyltransferases"/>
    <property type="match status" value="1"/>
</dbReference>
<dbReference type="RefSeq" id="WP_040114590.1">
    <property type="nucleotide sequence ID" value="NZ_CP006880.1"/>
</dbReference>
<dbReference type="InterPro" id="IPR029063">
    <property type="entry name" value="SAM-dependent_MTases_sf"/>
</dbReference>
<evidence type="ECO:0000256" key="5">
    <source>
        <dbReference type="ARBA" id="ARBA00047942"/>
    </source>
</evidence>
<dbReference type="InterPro" id="IPR011639">
    <property type="entry name" value="MethylTrfase_TaqI-like_dom"/>
</dbReference>
<dbReference type="Gene3D" id="3.40.50.150">
    <property type="entry name" value="Vaccinia Virus protein VP39"/>
    <property type="match status" value="2"/>
</dbReference>
<geneLocation type="plasmid" evidence="7 8">
    <name>pRgalR602c</name>
</geneLocation>
<dbReference type="EMBL" id="CP006880">
    <property type="protein sequence ID" value="AJD44179.1"/>
    <property type="molecule type" value="Genomic_DNA"/>
</dbReference>
<name>A0A0B4X842_9HYPH</name>
<dbReference type="EC" id="2.1.1.72" evidence="1"/>
<dbReference type="GO" id="GO:0009007">
    <property type="term" value="F:site-specific DNA-methyltransferase (adenine-specific) activity"/>
    <property type="evidence" value="ECO:0007669"/>
    <property type="project" value="UniProtKB-EC"/>
</dbReference>
<evidence type="ECO:0000313" key="8">
    <source>
        <dbReference type="Proteomes" id="UP000031368"/>
    </source>
</evidence>
<dbReference type="PANTHER" id="PTHR33841">
    <property type="entry name" value="DNA METHYLTRANSFERASE YEEA-RELATED"/>
    <property type="match status" value="1"/>
</dbReference>
<keyword evidence="7" id="KW-0614">Plasmid</keyword>
<dbReference type="GO" id="GO:0006304">
    <property type="term" value="P:DNA modification"/>
    <property type="evidence" value="ECO:0007669"/>
    <property type="project" value="InterPro"/>
</dbReference>
<dbReference type="PROSITE" id="PS00092">
    <property type="entry name" value="N6_MTASE"/>
    <property type="match status" value="1"/>
</dbReference>
<dbReference type="InterPro" id="IPR002052">
    <property type="entry name" value="DNA_methylase_N6_adenine_CS"/>
</dbReference>
<dbReference type="PRINTS" id="PR00507">
    <property type="entry name" value="N12N6MTFRASE"/>
</dbReference>
<dbReference type="PANTHER" id="PTHR33841:SF1">
    <property type="entry name" value="DNA METHYLTRANSFERASE A"/>
    <property type="match status" value="1"/>
</dbReference>
<evidence type="ECO:0000256" key="2">
    <source>
        <dbReference type="ARBA" id="ARBA00022603"/>
    </source>
</evidence>
<dbReference type="GO" id="GO:0032259">
    <property type="term" value="P:methylation"/>
    <property type="evidence" value="ECO:0007669"/>
    <property type="project" value="UniProtKB-KW"/>
</dbReference>
<sequence>MAKRTESRVSFAAIRIEGSLLLPDVLAKVAAGTAPEQVDSSYGILPGLKLRDEIPRFWNVGRALWKRFEDGRAGANPTVVTAAFARDLLTKVLGLDLDDATPSKPGLQNFTTKNGSVPLVVSADAPVDQIRSIATSSGKPIRKTASAWLQVELNANSRALWGIATDGMRLRLLRDNDSLTRPALIEVDLDKIFRESLHDEFTVFWLLCHHTRFGSGDGNPDDCPLERWRGLGQSEGVTARGRLRDGVEKALFHLGTGFLEHPSNSALRNRLLAATNVGELQARERSEGTSTDSPSRLTVQDFHKQLLRLVYRLIFLMTAEDRNVLLDPAAGKDASTLFQRGYSTDRLRERARVRAAWDRHADAYQGIRILIRAAGFGEPRLGIPALGGIFAGDQCPDIENLPILNKRFLQALYHLSWMEHAKSLVRINWRDMETEELGSVYESLLELTPAITENASRFYFVKGEGDVLTNRQDAAQDNSRKLTGSYYTPDPLVQLLLDQALDPLIERKIAENPNDPESLLTLDVIDPACGSGHFLLGAARRIANSLAELRTSGSATEIDYRHAMRDVIARCIYGVDRNAFAVELCRLALWLESVEPGRPLGFLSNRILHGDSLVGVRNPEMLRRGVPEAAFEALTDADDKAVSSEIKRWNRELRTGKAATGMLAEYAIPEEIVTAAEKLLAMPAETLADIVAQETAFDDLVTQDSWKRFKLGGDAYVSAFYVPKVGPVSVRDTNGIPTTDTVWSALREEAPAPTFTNIARQRASFDWYLAFPQVFEKGGFDLVLGNPPWETMSPDAKEFFSKYDGGVRFLAKDEQAARINELLSLPGVQEEWDAYCRDLYVSANFFKKSGRYRLFAEGNLGKGDFNVYRMFVELALQIVKPGGRAAQFVPENLYNGANAAAIRAHLFDNCELQTLVGFENTGAIWFETDTRLKFCLYVAVPGGRTESFAATFGVNSHEKLTSLKDGLPIQIPVALVREFSPEAQAVAEVVHRSDIEIARKLYAKYPRFGEELDGVSTRQYSRELDMGNDRDEFDGDKDGLPVFEGRMVEAFDYRAKAYVSGRGRAAVWRQVPFGTKGKEILPQWRIAQGAIPKKIGDRWTRYRLGFCDVASPTNQRAFVAALIPPMVVCGDKVPTLELSDRRPESHMLLLGVINSICMDFLVRKKISLKMAFNIVDSLPLPRSFGSGRVEMAIAQRALLLAATGSEMANFWLSSADLVGLDVKQFSPETNPAKRRKLATDLDVLVARDLFGLSKLDMTYLLDPPEVLGADCGFETFGALKRAEVQEFGRFETRDAILSRWDELAAGETATPNATDLAGQPHVIFLDLTGDTHSDLSVEAGGWATPQGNRQVQTLAQLGALVRVLPGQVNSAVAIRAALFSLEPRLLTPHLSAERRDEWLRLVGSEAEPRAGVITLGLGSATGWAEAKSTLLATGSLIEDTKARTWVPGVDLENYPIDSWPGRARFALDEALRLASMNTEMSDDETEALKRIAAV</sequence>
<keyword evidence="8" id="KW-1185">Reference proteome</keyword>
<feature type="domain" description="Type II methyltransferase M.TaqI-like" evidence="6">
    <location>
        <begin position="571"/>
        <end position="798"/>
    </location>
</feature>
<dbReference type="GO" id="GO:0003676">
    <property type="term" value="F:nucleic acid binding"/>
    <property type="evidence" value="ECO:0007669"/>
    <property type="project" value="InterPro"/>
</dbReference>
<keyword evidence="4" id="KW-0949">S-adenosyl-L-methionine</keyword>
<protein>
    <recommendedName>
        <fullName evidence="1">site-specific DNA-methyltransferase (adenine-specific)</fullName>
        <ecNumber evidence="1">2.1.1.72</ecNumber>
    </recommendedName>
</protein>
<dbReference type="Proteomes" id="UP000031368">
    <property type="component" value="Plasmid pRgalR602c"/>
</dbReference>
<proteinExistence type="predicted"/>
<dbReference type="KEGG" id="rga:RGR602_PC00132"/>
<evidence type="ECO:0000256" key="3">
    <source>
        <dbReference type="ARBA" id="ARBA00022679"/>
    </source>
</evidence>
<gene>
    <name evidence="7" type="ORF">RGR602_PC00132</name>
</gene>
<accession>A0A0B4X842</accession>
<evidence type="ECO:0000313" key="7">
    <source>
        <dbReference type="EMBL" id="AJD44179.1"/>
    </source>
</evidence>
<keyword evidence="2 7" id="KW-0489">Methyltransferase</keyword>
<comment type="catalytic activity">
    <reaction evidence="5">
        <text>a 2'-deoxyadenosine in DNA + S-adenosyl-L-methionine = an N(6)-methyl-2'-deoxyadenosine in DNA + S-adenosyl-L-homocysteine + H(+)</text>
        <dbReference type="Rhea" id="RHEA:15197"/>
        <dbReference type="Rhea" id="RHEA-COMP:12418"/>
        <dbReference type="Rhea" id="RHEA-COMP:12419"/>
        <dbReference type="ChEBI" id="CHEBI:15378"/>
        <dbReference type="ChEBI" id="CHEBI:57856"/>
        <dbReference type="ChEBI" id="CHEBI:59789"/>
        <dbReference type="ChEBI" id="CHEBI:90615"/>
        <dbReference type="ChEBI" id="CHEBI:90616"/>
        <dbReference type="EC" id="2.1.1.72"/>
    </reaction>
</comment>
<reference evidence="7 8" key="1">
    <citation type="submission" date="2013-11" db="EMBL/GenBank/DDBJ databases">
        <title>Complete genome sequence of Rhizobium gallicum bv. gallicum R602.</title>
        <authorList>
            <person name="Bustos P."/>
            <person name="Santamaria R.I."/>
            <person name="Lozano L."/>
            <person name="Acosta J.L."/>
            <person name="Ormeno-Orrillo E."/>
            <person name="Rogel M.A."/>
            <person name="Romero D."/>
            <person name="Cevallos M.A."/>
            <person name="Martinez-Romero E."/>
            <person name="Gonzalez V."/>
        </authorList>
    </citation>
    <scope>NUCLEOTIDE SEQUENCE [LARGE SCALE GENOMIC DNA]</scope>
    <source>
        <strain evidence="7 8">R602</strain>
        <plasmid evidence="7 8">pRgalR602c</plasmid>
    </source>
</reference>
<dbReference type="Pfam" id="PF07669">
    <property type="entry name" value="Eco57I"/>
    <property type="match status" value="1"/>
</dbReference>